<dbReference type="Proteomes" id="UP000606490">
    <property type="component" value="Unassembled WGS sequence"/>
</dbReference>
<gene>
    <name evidence="1" type="ORF">JMJ55_29555</name>
</gene>
<dbReference type="EMBL" id="JAEUXJ010000041">
    <property type="protein sequence ID" value="MBL6459463.1"/>
    <property type="molecule type" value="Genomic_DNA"/>
</dbReference>
<dbReference type="RefSeq" id="WP_202829196.1">
    <property type="nucleotide sequence ID" value="NZ_JAEUXJ010000041.1"/>
</dbReference>
<protein>
    <submittedName>
        <fullName evidence="1">Uncharacterized protein</fullName>
    </submittedName>
</protein>
<reference evidence="1 2" key="1">
    <citation type="submission" date="2021-01" db="EMBL/GenBank/DDBJ databases">
        <title>Belnapia mucosa sp. nov. and Belnapia arida sp. nov., isolated from the Tabernas Desert (Almeria, Spain).</title>
        <authorList>
            <person name="Molina-Menor E."/>
            <person name="Vidal-Verdu A."/>
            <person name="Calonge A."/>
            <person name="Satari L."/>
            <person name="Pereto Magraner J."/>
            <person name="Porcar Miralles M."/>
        </authorList>
    </citation>
    <scope>NUCLEOTIDE SEQUENCE [LARGE SCALE GENOMIC DNA]</scope>
    <source>
        <strain evidence="1 2">T6</strain>
    </source>
</reference>
<organism evidence="1 2">
    <name type="scientific">Belnapia mucosa</name>
    <dbReference type="NCBI Taxonomy" id="2804532"/>
    <lineage>
        <taxon>Bacteria</taxon>
        <taxon>Pseudomonadati</taxon>
        <taxon>Pseudomonadota</taxon>
        <taxon>Alphaproteobacteria</taxon>
        <taxon>Acetobacterales</taxon>
        <taxon>Roseomonadaceae</taxon>
        <taxon>Belnapia</taxon>
    </lineage>
</organism>
<sequence>MDPCSPNHHPALGDRATSNLDTAETVVVAALRCWVAPIMHPQGHHPAWQAVFQLAGVAEDASTEFNLLMAILAHSAQRMLEVRCCHCPSLGADEIAMLELVGSLQEGNTLGALSVLSDWLPPATIGPALLAAKRFSEAMSAAGLRVTASVGGEEAWSAVPQGARLH</sequence>
<keyword evidence="2" id="KW-1185">Reference proteome</keyword>
<evidence type="ECO:0000313" key="1">
    <source>
        <dbReference type="EMBL" id="MBL6459463.1"/>
    </source>
</evidence>
<proteinExistence type="predicted"/>
<name>A0ABS1VCU1_9PROT</name>
<evidence type="ECO:0000313" key="2">
    <source>
        <dbReference type="Proteomes" id="UP000606490"/>
    </source>
</evidence>
<accession>A0ABS1VCU1</accession>
<comment type="caution">
    <text evidence="1">The sequence shown here is derived from an EMBL/GenBank/DDBJ whole genome shotgun (WGS) entry which is preliminary data.</text>
</comment>